<feature type="region of interest" description="Disordered" evidence="1">
    <location>
        <begin position="293"/>
        <end position="429"/>
    </location>
</feature>
<evidence type="ECO:0000313" key="3">
    <source>
        <dbReference type="Proteomes" id="UP000011115"/>
    </source>
</evidence>
<reference evidence="2" key="2">
    <citation type="submission" date="2015-06" db="UniProtKB">
        <authorList>
            <consortium name="EnsemblPlants"/>
        </authorList>
    </citation>
    <scope>IDENTIFICATION</scope>
    <source>
        <strain evidence="2">DM1-3 516 R44</strain>
    </source>
</reference>
<evidence type="ECO:0000313" key="2">
    <source>
        <dbReference type="EnsemblPlants" id="PGSC0003DMT400096748"/>
    </source>
</evidence>
<dbReference type="AlphaFoldDB" id="M1DZ59"/>
<dbReference type="PaxDb" id="4113-PGSC0003DMT400096748"/>
<feature type="compositionally biased region" description="Polar residues" evidence="1">
    <location>
        <begin position="293"/>
        <end position="308"/>
    </location>
</feature>
<feature type="compositionally biased region" description="Basic residues" evidence="1">
    <location>
        <begin position="361"/>
        <end position="377"/>
    </location>
</feature>
<feature type="compositionally biased region" description="Polar residues" evidence="1">
    <location>
        <begin position="339"/>
        <end position="359"/>
    </location>
</feature>
<feature type="compositionally biased region" description="Acidic residues" evidence="1">
    <location>
        <begin position="404"/>
        <end position="420"/>
    </location>
</feature>
<keyword evidence="3" id="KW-1185">Reference proteome</keyword>
<evidence type="ECO:0000256" key="1">
    <source>
        <dbReference type="SAM" id="MobiDB-lite"/>
    </source>
</evidence>
<feature type="compositionally biased region" description="Polar residues" evidence="1">
    <location>
        <begin position="317"/>
        <end position="330"/>
    </location>
</feature>
<feature type="compositionally biased region" description="Polar residues" evidence="1">
    <location>
        <begin position="392"/>
        <end position="403"/>
    </location>
</feature>
<dbReference type="HOGENOM" id="CLU_639995_0_0_1"/>
<protein>
    <submittedName>
        <fullName evidence="2">Uncharacterized protein</fullName>
    </submittedName>
</protein>
<feature type="region of interest" description="Disordered" evidence="1">
    <location>
        <begin position="19"/>
        <end position="62"/>
    </location>
</feature>
<organism evidence="2 3">
    <name type="scientific">Solanum tuberosum</name>
    <name type="common">Potato</name>
    <dbReference type="NCBI Taxonomy" id="4113"/>
    <lineage>
        <taxon>Eukaryota</taxon>
        <taxon>Viridiplantae</taxon>
        <taxon>Streptophyta</taxon>
        <taxon>Embryophyta</taxon>
        <taxon>Tracheophyta</taxon>
        <taxon>Spermatophyta</taxon>
        <taxon>Magnoliopsida</taxon>
        <taxon>eudicotyledons</taxon>
        <taxon>Gunneridae</taxon>
        <taxon>Pentapetalae</taxon>
        <taxon>asterids</taxon>
        <taxon>lamiids</taxon>
        <taxon>Solanales</taxon>
        <taxon>Solanaceae</taxon>
        <taxon>Solanoideae</taxon>
        <taxon>Solaneae</taxon>
        <taxon>Solanum</taxon>
    </lineage>
</organism>
<feature type="compositionally biased region" description="Polar residues" evidence="1">
    <location>
        <begin position="41"/>
        <end position="50"/>
    </location>
</feature>
<feature type="compositionally biased region" description="Low complexity" evidence="1">
    <location>
        <begin position="51"/>
        <end position="60"/>
    </location>
</feature>
<name>M1DZ59_SOLTU</name>
<dbReference type="EnsemblPlants" id="PGSC0003DMT400096748">
    <property type="protein sequence ID" value="PGSC0003DMT400096748"/>
    <property type="gene ID" value="PGSC0003DMG400046319"/>
</dbReference>
<dbReference type="Gramene" id="PGSC0003DMT400096748">
    <property type="protein sequence ID" value="PGSC0003DMT400096748"/>
    <property type="gene ID" value="PGSC0003DMG400046319"/>
</dbReference>
<dbReference type="Proteomes" id="UP000011115">
    <property type="component" value="Unassembled WGS sequence"/>
</dbReference>
<accession>M1DZ59</accession>
<dbReference type="InParanoid" id="M1DZ59"/>
<proteinExistence type="predicted"/>
<sequence length="429" mass="48060">MLSKDLAITAFFHQAPSSVGMATTPPVELPRPPDQLEKMHSPNTSKIHQGSSSDSSYNSSKLQREEAIHVAISEREFDWAQKIMSMARSGEIRVQRSGEGDSQSKDLHNIQKSVESTFPFARNREAIYGRFTGKSPQSRFQERGSFEEIRAEKFNGDYSPVFVEHLTAISSNFNDEVNGNDFAGNLTGVPANHENEKRREEECLENNNRNVQQIDVERAPSNLNVEIRVNSAEMHTEHSDRILVGRTMVSPMHNVDEGIALNIDGGIESSHQNQVNAGHHVQEIQKGVQIQGLGNPQEKQTDSTMEQVRTSEKSKQQEGQGVNIENNNQTPKKKVTPGSEGTQNPSNANDESGRKTPNNKSRGKMSKKKKEAIKRKHQAEVGKQVKIKDRQQQTQKIDTGQNSEEAEDEYANIQSEDEFSQDTQSLNEK</sequence>
<reference evidence="3" key="1">
    <citation type="journal article" date="2011" name="Nature">
        <title>Genome sequence and analysis of the tuber crop potato.</title>
        <authorList>
            <consortium name="The Potato Genome Sequencing Consortium"/>
        </authorList>
    </citation>
    <scope>NUCLEOTIDE SEQUENCE [LARGE SCALE GENOMIC DNA]</scope>
    <source>
        <strain evidence="3">cv. DM1-3 516 R44</strain>
    </source>
</reference>